<dbReference type="InterPro" id="IPR035965">
    <property type="entry name" value="PAS-like_dom_sf"/>
</dbReference>
<comment type="subcellular location">
    <subcellularLocation>
        <location evidence="2">Cell membrane</location>
        <topology evidence="2">Multi-pass membrane protein</topology>
    </subcellularLocation>
</comment>
<organism evidence="18 19">
    <name type="scientific">Henriciella mobilis</name>
    <dbReference type="NCBI Taxonomy" id="2305467"/>
    <lineage>
        <taxon>Bacteria</taxon>
        <taxon>Pseudomonadati</taxon>
        <taxon>Pseudomonadota</taxon>
        <taxon>Alphaproteobacteria</taxon>
        <taxon>Hyphomonadales</taxon>
        <taxon>Hyphomonadaceae</taxon>
        <taxon>Henriciella</taxon>
    </lineage>
</organism>
<dbReference type="PANTHER" id="PTHR43065:SF10">
    <property type="entry name" value="PEROXIDE STRESS-ACTIVATED HISTIDINE KINASE MAK3"/>
    <property type="match status" value="1"/>
</dbReference>
<dbReference type="EC" id="2.7.13.3" evidence="3"/>
<keyword evidence="8" id="KW-0547">Nucleotide-binding</keyword>
<dbReference type="SMART" id="SM00304">
    <property type="entry name" value="HAMP"/>
    <property type="match status" value="1"/>
</dbReference>
<keyword evidence="5" id="KW-0597">Phosphoprotein</keyword>
<dbReference type="InterPro" id="IPR003661">
    <property type="entry name" value="HisK_dim/P_dom"/>
</dbReference>
<dbReference type="CDD" id="cd00130">
    <property type="entry name" value="PAS"/>
    <property type="match status" value="1"/>
</dbReference>
<dbReference type="GO" id="GO:0005886">
    <property type="term" value="C:plasma membrane"/>
    <property type="evidence" value="ECO:0007669"/>
    <property type="project" value="UniProtKB-SubCell"/>
</dbReference>
<dbReference type="InterPro" id="IPR000014">
    <property type="entry name" value="PAS"/>
</dbReference>
<feature type="domain" description="PAS" evidence="16">
    <location>
        <begin position="378"/>
        <end position="417"/>
    </location>
</feature>
<evidence type="ECO:0000313" key="19">
    <source>
        <dbReference type="Proteomes" id="UP000266385"/>
    </source>
</evidence>
<dbReference type="OrthoDB" id="9776727at2"/>
<dbReference type="InterPro" id="IPR003660">
    <property type="entry name" value="HAMP_dom"/>
</dbReference>
<dbReference type="InterPro" id="IPR045671">
    <property type="entry name" value="NtrY-like_N"/>
</dbReference>
<dbReference type="Gene3D" id="1.10.287.130">
    <property type="match status" value="1"/>
</dbReference>
<evidence type="ECO:0000259" key="17">
    <source>
        <dbReference type="PROSITE" id="PS50885"/>
    </source>
</evidence>
<evidence type="ECO:0000256" key="14">
    <source>
        <dbReference type="SAM" id="Phobius"/>
    </source>
</evidence>
<feature type="transmembrane region" description="Helical" evidence="14">
    <location>
        <begin position="16"/>
        <end position="37"/>
    </location>
</feature>
<dbReference type="Pfam" id="PF19312">
    <property type="entry name" value="NtrY_N"/>
    <property type="match status" value="1"/>
</dbReference>
<feature type="domain" description="HAMP" evidence="17">
    <location>
        <begin position="313"/>
        <end position="366"/>
    </location>
</feature>
<dbReference type="PANTHER" id="PTHR43065">
    <property type="entry name" value="SENSOR HISTIDINE KINASE"/>
    <property type="match status" value="1"/>
</dbReference>
<evidence type="ECO:0000256" key="4">
    <source>
        <dbReference type="ARBA" id="ARBA00022475"/>
    </source>
</evidence>
<dbReference type="PROSITE" id="PS50109">
    <property type="entry name" value="HIS_KIN"/>
    <property type="match status" value="1"/>
</dbReference>
<evidence type="ECO:0000256" key="1">
    <source>
        <dbReference type="ARBA" id="ARBA00000085"/>
    </source>
</evidence>
<name>A0A399RBS5_9PROT</name>
<feature type="transmembrane region" description="Helical" evidence="14">
    <location>
        <begin position="49"/>
        <end position="69"/>
    </location>
</feature>
<dbReference type="InterPro" id="IPR005467">
    <property type="entry name" value="His_kinase_dom"/>
</dbReference>
<keyword evidence="9" id="KW-0418">Kinase</keyword>
<evidence type="ECO:0000256" key="3">
    <source>
        <dbReference type="ARBA" id="ARBA00012438"/>
    </source>
</evidence>
<dbReference type="EMBL" id="QWFX01000013">
    <property type="protein sequence ID" value="RIJ28133.1"/>
    <property type="molecule type" value="Genomic_DNA"/>
</dbReference>
<keyword evidence="12" id="KW-0902">Two-component regulatory system</keyword>
<feature type="domain" description="Histidine kinase" evidence="15">
    <location>
        <begin position="497"/>
        <end position="716"/>
    </location>
</feature>
<evidence type="ECO:0000256" key="13">
    <source>
        <dbReference type="ARBA" id="ARBA00023136"/>
    </source>
</evidence>
<evidence type="ECO:0000256" key="5">
    <source>
        <dbReference type="ARBA" id="ARBA00022553"/>
    </source>
</evidence>
<dbReference type="PIRSF" id="PIRSF037532">
    <property type="entry name" value="STHK_NtrY"/>
    <property type="match status" value="1"/>
</dbReference>
<reference evidence="18 19" key="1">
    <citation type="submission" date="2018-08" db="EMBL/GenBank/DDBJ databases">
        <title>Henriciella mobilis sp. nov., isolated from seawater.</title>
        <authorList>
            <person name="Cheng H."/>
            <person name="Wu Y.-H."/>
            <person name="Xu X.-W."/>
            <person name="Guo L.-L."/>
        </authorList>
    </citation>
    <scope>NUCLEOTIDE SEQUENCE [LARGE SCALE GENOMIC DNA]</scope>
    <source>
        <strain evidence="18 19">JN25</strain>
    </source>
</reference>
<dbReference type="CDD" id="cd06225">
    <property type="entry name" value="HAMP"/>
    <property type="match status" value="1"/>
</dbReference>
<dbReference type="InterPro" id="IPR036890">
    <property type="entry name" value="HATPase_C_sf"/>
</dbReference>
<evidence type="ECO:0000313" key="18">
    <source>
        <dbReference type="EMBL" id="RIJ28133.1"/>
    </source>
</evidence>
<keyword evidence="10" id="KW-0067">ATP-binding</keyword>
<dbReference type="SUPFAM" id="SSF158472">
    <property type="entry name" value="HAMP domain-like"/>
    <property type="match status" value="1"/>
</dbReference>
<keyword evidence="19" id="KW-1185">Reference proteome</keyword>
<dbReference type="Gene3D" id="6.10.340.10">
    <property type="match status" value="1"/>
</dbReference>
<evidence type="ECO:0000256" key="6">
    <source>
        <dbReference type="ARBA" id="ARBA00022679"/>
    </source>
</evidence>
<dbReference type="SUPFAM" id="SSF55785">
    <property type="entry name" value="PYP-like sensor domain (PAS domain)"/>
    <property type="match status" value="1"/>
</dbReference>
<proteinExistence type="predicted"/>
<dbReference type="PROSITE" id="PS50112">
    <property type="entry name" value="PAS"/>
    <property type="match status" value="1"/>
</dbReference>
<keyword evidence="13 14" id="KW-0472">Membrane</keyword>
<dbReference type="Gene3D" id="3.30.565.10">
    <property type="entry name" value="Histidine kinase-like ATPase, C-terminal domain"/>
    <property type="match status" value="1"/>
</dbReference>
<dbReference type="RefSeq" id="WP_119376668.1">
    <property type="nucleotide sequence ID" value="NZ_QWFX01000013.1"/>
</dbReference>
<keyword evidence="6" id="KW-0808">Transferase</keyword>
<dbReference type="AlphaFoldDB" id="A0A399RBS5"/>
<comment type="caution">
    <text evidence="18">The sequence shown here is derived from an EMBL/GenBank/DDBJ whole genome shotgun (WGS) entry which is preliminary data.</text>
</comment>
<protein>
    <recommendedName>
        <fullName evidence="3">histidine kinase</fullName>
        <ecNumber evidence="3">2.7.13.3</ecNumber>
    </recommendedName>
</protein>
<dbReference type="Proteomes" id="UP000266385">
    <property type="component" value="Unassembled WGS sequence"/>
</dbReference>
<evidence type="ECO:0000256" key="12">
    <source>
        <dbReference type="ARBA" id="ARBA00023012"/>
    </source>
</evidence>
<gene>
    <name evidence="18" type="ORF">D1223_12015</name>
</gene>
<dbReference type="Gene3D" id="3.30.450.20">
    <property type="entry name" value="PAS domain"/>
    <property type="match status" value="1"/>
</dbReference>
<dbReference type="PRINTS" id="PR00344">
    <property type="entry name" value="BCTRLSENSOR"/>
</dbReference>
<dbReference type="GO" id="GO:0000155">
    <property type="term" value="F:phosphorelay sensor kinase activity"/>
    <property type="evidence" value="ECO:0007669"/>
    <property type="project" value="InterPro"/>
</dbReference>
<dbReference type="Pfam" id="PF02518">
    <property type="entry name" value="HATPase_c"/>
    <property type="match status" value="1"/>
</dbReference>
<evidence type="ECO:0000256" key="7">
    <source>
        <dbReference type="ARBA" id="ARBA00022692"/>
    </source>
</evidence>
<dbReference type="SUPFAM" id="SSF55874">
    <property type="entry name" value="ATPase domain of HSP90 chaperone/DNA topoisomerase II/histidine kinase"/>
    <property type="match status" value="1"/>
</dbReference>
<sequence>MVGFLKSNNAQSGWTLFQWLFLIAAFLAATVTFVAVSDMDPIDPVSRDVQVLLIVNTVIIGILALIIAQRYMATRNDKRGEGGERLARRFLLLFGFSAAIPALVVSLFLWAAITRGFDTWFGERIVTLVEQTAAVAQENVQEFSDILEQDTRLMATDVNNALQGLTEDPERFSSYLGIQAYVRNMPAAYVIDDKGIPLAIGENAGGSGYFRRPTNEMFDEADQGEVILSLQEGEGFASSLVKLDGMEDAYLYLAKPLDRDAFARLRRAEQALEEYRIAGQLSSRSQALFVVAYGQIVALVLLLAVRLALEAASRITGPIGRLASAAQSVRDGNLDVRVPLPGSKDEVRALSRSFNVMTEQLGAQRSALETAREDAEHRRLFLETLLEEVSAGVVRVDESFRITLANPSAHKLLGWEEPLEGQLLGDVAPAFDRYSTDAASTGHPVDASIDVSEPNGHRHFRLKIARDTTGGLVLTFDDATRLVNAQRQLAWRDVARRIAHEIRNPLTPIQLSAERLRRRYTKYIPEDDVVFERCTDTILRQVNDIGRMVEEFSGFARMPKPTLKSFDLASLLDETGFAQHVVSPEISVEAHHSSNPLIVSGDERLLAQAIGNIVKNAAEAIDGLPPGEETQGLIEISTDDLGDSVEIIIEDNGPGFPEAARDRLLEPYVTTREKGTGLGLAIVNRIIMDHGGSIALEGRSDGLQGARVRIVLPKQSDLVSMGDVEIAEAPQ</sequence>
<dbReference type="InterPro" id="IPR036097">
    <property type="entry name" value="HisK_dim/P_sf"/>
</dbReference>
<dbReference type="InterPro" id="IPR017232">
    <property type="entry name" value="NtrY"/>
</dbReference>
<evidence type="ECO:0000256" key="11">
    <source>
        <dbReference type="ARBA" id="ARBA00022989"/>
    </source>
</evidence>
<dbReference type="Pfam" id="PF00512">
    <property type="entry name" value="HisKA"/>
    <property type="match status" value="1"/>
</dbReference>
<dbReference type="Pfam" id="PF00672">
    <property type="entry name" value="HAMP"/>
    <property type="match status" value="1"/>
</dbReference>
<dbReference type="SUPFAM" id="SSF47384">
    <property type="entry name" value="Homodimeric domain of signal transducing histidine kinase"/>
    <property type="match status" value="1"/>
</dbReference>
<dbReference type="PROSITE" id="PS50885">
    <property type="entry name" value="HAMP"/>
    <property type="match status" value="1"/>
</dbReference>
<keyword evidence="4" id="KW-1003">Cell membrane</keyword>
<dbReference type="SMART" id="SM00091">
    <property type="entry name" value="PAS"/>
    <property type="match status" value="1"/>
</dbReference>
<evidence type="ECO:0000256" key="10">
    <source>
        <dbReference type="ARBA" id="ARBA00022840"/>
    </source>
</evidence>
<evidence type="ECO:0000256" key="9">
    <source>
        <dbReference type="ARBA" id="ARBA00022777"/>
    </source>
</evidence>
<evidence type="ECO:0000259" key="16">
    <source>
        <dbReference type="PROSITE" id="PS50112"/>
    </source>
</evidence>
<evidence type="ECO:0000256" key="2">
    <source>
        <dbReference type="ARBA" id="ARBA00004651"/>
    </source>
</evidence>
<evidence type="ECO:0000259" key="15">
    <source>
        <dbReference type="PROSITE" id="PS50109"/>
    </source>
</evidence>
<dbReference type="GO" id="GO:0005524">
    <property type="term" value="F:ATP binding"/>
    <property type="evidence" value="ECO:0007669"/>
    <property type="project" value="UniProtKB-KW"/>
</dbReference>
<dbReference type="CDD" id="cd00082">
    <property type="entry name" value="HisKA"/>
    <property type="match status" value="1"/>
</dbReference>
<dbReference type="SMART" id="SM00387">
    <property type="entry name" value="HATPase_c"/>
    <property type="match status" value="1"/>
</dbReference>
<keyword evidence="11 14" id="KW-1133">Transmembrane helix</keyword>
<feature type="transmembrane region" description="Helical" evidence="14">
    <location>
        <begin position="90"/>
        <end position="113"/>
    </location>
</feature>
<dbReference type="InterPro" id="IPR003594">
    <property type="entry name" value="HATPase_dom"/>
</dbReference>
<dbReference type="InterPro" id="IPR004358">
    <property type="entry name" value="Sig_transdc_His_kin-like_C"/>
</dbReference>
<evidence type="ECO:0000256" key="8">
    <source>
        <dbReference type="ARBA" id="ARBA00022741"/>
    </source>
</evidence>
<dbReference type="Pfam" id="PF13188">
    <property type="entry name" value="PAS_8"/>
    <property type="match status" value="1"/>
</dbReference>
<comment type="catalytic activity">
    <reaction evidence="1">
        <text>ATP + protein L-histidine = ADP + protein N-phospho-L-histidine.</text>
        <dbReference type="EC" id="2.7.13.3"/>
    </reaction>
</comment>
<accession>A0A399RBS5</accession>
<dbReference type="SMART" id="SM00388">
    <property type="entry name" value="HisKA"/>
    <property type="match status" value="1"/>
</dbReference>
<keyword evidence="7 14" id="KW-0812">Transmembrane</keyword>